<dbReference type="CDD" id="cd00593">
    <property type="entry name" value="RIBOc"/>
    <property type="match status" value="1"/>
</dbReference>
<accession>A0ABR3ZN94</accession>
<reference evidence="4 5" key="1">
    <citation type="journal article" date="2024" name="IMA Fungus">
        <title>IMA Genome - F19 : A genome assembly and annotation guide to empower mycologists, including annotated draft genome sequences of Ceratocystis pirilliformis, Diaporthe australafricana, Fusarium ophioides, Paecilomyces lecythidis, and Sporothrix stenoceras.</title>
        <authorList>
            <person name="Aylward J."/>
            <person name="Wilson A.M."/>
            <person name="Visagie C.M."/>
            <person name="Spraker J."/>
            <person name="Barnes I."/>
            <person name="Buitendag C."/>
            <person name="Ceriani C."/>
            <person name="Del Mar Angel L."/>
            <person name="du Plessis D."/>
            <person name="Fuchs T."/>
            <person name="Gasser K."/>
            <person name="Kramer D."/>
            <person name="Li W."/>
            <person name="Munsamy K."/>
            <person name="Piso A."/>
            <person name="Price J.L."/>
            <person name="Sonnekus B."/>
            <person name="Thomas C."/>
            <person name="van der Nest A."/>
            <person name="van Dijk A."/>
            <person name="van Heerden A."/>
            <person name="van Vuuren N."/>
            <person name="Yilmaz N."/>
            <person name="Duong T.A."/>
            <person name="van der Merwe N.A."/>
            <person name="Wingfield M.J."/>
            <person name="Wingfield B.D."/>
        </authorList>
    </citation>
    <scope>NUCLEOTIDE SEQUENCE [LARGE SCALE GENOMIC DNA]</scope>
    <source>
        <strain evidence="4 5">CMW 12675</strain>
    </source>
</reference>
<proteinExistence type="predicted"/>
<dbReference type="PROSITE" id="PS50142">
    <property type="entry name" value="RNASE_3_2"/>
    <property type="match status" value="1"/>
</dbReference>
<dbReference type="PANTHER" id="PTHR11207:SF0">
    <property type="entry name" value="RIBONUCLEASE 3"/>
    <property type="match status" value="1"/>
</dbReference>
<feature type="region of interest" description="Disordered" evidence="2">
    <location>
        <begin position="78"/>
        <end position="112"/>
    </location>
</feature>
<evidence type="ECO:0000256" key="1">
    <source>
        <dbReference type="ARBA" id="ARBA00022884"/>
    </source>
</evidence>
<gene>
    <name evidence="4" type="ORF">Cpir12675_000070</name>
</gene>
<comment type="caution">
    <text evidence="4">The sequence shown here is derived from an EMBL/GenBank/DDBJ whole genome shotgun (WGS) entry which is preliminary data.</text>
</comment>
<feature type="region of interest" description="Disordered" evidence="2">
    <location>
        <begin position="439"/>
        <end position="460"/>
    </location>
</feature>
<evidence type="ECO:0000256" key="2">
    <source>
        <dbReference type="SAM" id="MobiDB-lite"/>
    </source>
</evidence>
<feature type="region of interest" description="Disordered" evidence="2">
    <location>
        <begin position="1"/>
        <end position="28"/>
    </location>
</feature>
<dbReference type="Pfam" id="PF00636">
    <property type="entry name" value="Ribonuclease_3"/>
    <property type="match status" value="1"/>
</dbReference>
<feature type="compositionally biased region" description="Low complexity" evidence="2">
    <location>
        <begin position="440"/>
        <end position="450"/>
    </location>
</feature>
<protein>
    <recommendedName>
        <fullName evidence="3">RNase III domain-containing protein</fullName>
    </recommendedName>
</protein>
<dbReference type="EMBL" id="JAWDJO010000001">
    <property type="protein sequence ID" value="KAL1902170.1"/>
    <property type="molecule type" value="Genomic_DNA"/>
</dbReference>
<dbReference type="SMART" id="SM00535">
    <property type="entry name" value="RIBOc"/>
    <property type="match status" value="1"/>
</dbReference>
<dbReference type="SUPFAM" id="SSF69065">
    <property type="entry name" value="RNase III domain-like"/>
    <property type="match status" value="1"/>
</dbReference>
<feature type="domain" description="RNase III" evidence="3">
    <location>
        <begin position="176"/>
        <end position="296"/>
    </location>
</feature>
<dbReference type="Proteomes" id="UP001583280">
    <property type="component" value="Unassembled WGS sequence"/>
</dbReference>
<keyword evidence="1" id="KW-0694">RNA-binding</keyword>
<feature type="compositionally biased region" description="Basic and acidic residues" evidence="2">
    <location>
        <begin position="451"/>
        <end position="460"/>
    </location>
</feature>
<name>A0ABR3ZN94_9PEZI</name>
<dbReference type="InterPro" id="IPR000999">
    <property type="entry name" value="RNase_III_dom"/>
</dbReference>
<feature type="compositionally biased region" description="Basic and acidic residues" evidence="2">
    <location>
        <begin position="86"/>
        <end position="95"/>
    </location>
</feature>
<dbReference type="SUPFAM" id="SSF54768">
    <property type="entry name" value="dsRNA-binding domain-like"/>
    <property type="match status" value="1"/>
</dbReference>
<keyword evidence="5" id="KW-1185">Reference proteome</keyword>
<evidence type="ECO:0000313" key="4">
    <source>
        <dbReference type="EMBL" id="KAL1902170.1"/>
    </source>
</evidence>
<evidence type="ECO:0000259" key="3">
    <source>
        <dbReference type="PROSITE" id="PS50142"/>
    </source>
</evidence>
<dbReference type="InterPro" id="IPR036389">
    <property type="entry name" value="RNase_III_sf"/>
</dbReference>
<sequence length="460" mass="51014">MSKRSREESADGQLEIQGCSKRSKEESKDAISAILNNSDELIECLQALKGDTEKKRRLEKQLANLTFKLLPALQSLANSSKASRNARKEETDAKEAPSSIEQEAPAKNIEPITNEAQLNTRPLIMAHARDHPEALKTGASEVQSHKKGIEAPWYYLTTGWTSDNIHPEIPPLPVVDEELKTAAFTHSAFTNNGKLLSYERLEWLGDAYLYALSSAFIFQTFGSLPTGRCAQLRESLVKNTTLASYFRQYSFGKYARVPPERQRATLSNVPDCDKETIKVQGDMFEAFVAAVVLSSPEYGVARVSEWLKLLWARTLGKQLRDLGRSTTGTGAQELGEGGMDTKLGAKTRLANHIQVPGVLLEYRDMACKKKDRDTNLPLYSMGLFLTGWGEKEKMIGMATALSKKEAGQKAALQALDSNKLMKQYHAKKRAFIEARTSQNTAAATKTAEQASAEREITKFT</sequence>
<organism evidence="4 5">
    <name type="scientific">Ceratocystis pirilliformis</name>
    <dbReference type="NCBI Taxonomy" id="259994"/>
    <lineage>
        <taxon>Eukaryota</taxon>
        <taxon>Fungi</taxon>
        <taxon>Dikarya</taxon>
        <taxon>Ascomycota</taxon>
        <taxon>Pezizomycotina</taxon>
        <taxon>Sordariomycetes</taxon>
        <taxon>Hypocreomycetidae</taxon>
        <taxon>Microascales</taxon>
        <taxon>Ceratocystidaceae</taxon>
        <taxon>Ceratocystis</taxon>
    </lineage>
</organism>
<evidence type="ECO:0000313" key="5">
    <source>
        <dbReference type="Proteomes" id="UP001583280"/>
    </source>
</evidence>
<dbReference type="PANTHER" id="PTHR11207">
    <property type="entry name" value="RIBONUCLEASE III"/>
    <property type="match status" value="1"/>
</dbReference>
<dbReference type="Gene3D" id="1.10.1520.10">
    <property type="entry name" value="Ribonuclease III domain"/>
    <property type="match status" value="1"/>
</dbReference>
<dbReference type="PROSITE" id="PS00517">
    <property type="entry name" value="RNASE_3_1"/>
    <property type="match status" value="1"/>
</dbReference>
<dbReference type="Gene3D" id="3.30.160.20">
    <property type="match status" value="1"/>
</dbReference>